<keyword evidence="4" id="KW-0805">Transcription regulation</keyword>
<dbReference type="InterPro" id="IPR003018">
    <property type="entry name" value="GAF"/>
</dbReference>
<dbReference type="RefSeq" id="WP_085931958.1">
    <property type="nucleotide sequence ID" value="NZ_FUWJ01000001.1"/>
</dbReference>
<dbReference type="GO" id="GO:0043565">
    <property type="term" value="F:sequence-specific DNA binding"/>
    <property type="evidence" value="ECO:0007669"/>
    <property type="project" value="InterPro"/>
</dbReference>
<dbReference type="InterPro" id="IPR009057">
    <property type="entry name" value="Homeodomain-like_sf"/>
</dbReference>
<dbReference type="SUPFAM" id="SSF52540">
    <property type="entry name" value="P-loop containing nucleoside triphosphate hydrolases"/>
    <property type="match status" value="1"/>
</dbReference>
<dbReference type="GO" id="GO:0006355">
    <property type="term" value="P:regulation of DNA-templated transcription"/>
    <property type="evidence" value="ECO:0007669"/>
    <property type="project" value="InterPro"/>
</dbReference>
<name>A0A1T4JMI5_9HYPH</name>
<evidence type="ECO:0000256" key="3">
    <source>
        <dbReference type="ARBA" id="ARBA00023012"/>
    </source>
</evidence>
<dbReference type="InterPro" id="IPR002197">
    <property type="entry name" value="HTH_Fis"/>
</dbReference>
<dbReference type="Proteomes" id="UP000190092">
    <property type="component" value="Unassembled WGS sequence"/>
</dbReference>
<dbReference type="Pfam" id="PF25601">
    <property type="entry name" value="AAA_lid_14"/>
    <property type="match status" value="1"/>
</dbReference>
<keyword evidence="5" id="KW-0238">DNA-binding</keyword>
<evidence type="ECO:0000256" key="5">
    <source>
        <dbReference type="ARBA" id="ARBA00023125"/>
    </source>
</evidence>
<proteinExistence type="predicted"/>
<keyword evidence="1" id="KW-0547">Nucleotide-binding</keyword>
<feature type="domain" description="Sigma-54 factor interaction" evidence="8">
    <location>
        <begin position="343"/>
        <end position="571"/>
    </location>
</feature>
<evidence type="ECO:0000256" key="4">
    <source>
        <dbReference type="ARBA" id="ARBA00023015"/>
    </source>
</evidence>
<dbReference type="AlphaFoldDB" id="A0A1T4JMI5"/>
<dbReference type="InterPro" id="IPR058031">
    <property type="entry name" value="AAA_lid_NorR"/>
</dbReference>
<dbReference type="InterPro" id="IPR002078">
    <property type="entry name" value="Sigma_54_int"/>
</dbReference>
<dbReference type="InterPro" id="IPR029016">
    <property type="entry name" value="GAF-like_dom_sf"/>
</dbReference>
<dbReference type="Pfam" id="PF00158">
    <property type="entry name" value="Sigma54_activat"/>
    <property type="match status" value="1"/>
</dbReference>
<dbReference type="Gene3D" id="3.40.50.300">
    <property type="entry name" value="P-loop containing nucleotide triphosphate hydrolases"/>
    <property type="match status" value="1"/>
</dbReference>
<organism evidence="9 10">
    <name type="scientific">Enhydrobacter aerosaccus</name>
    <dbReference type="NCBI Taxonomy" id="225324"/>
    <lineage>
        <taxon>Bacteria</taxon>
        <taxon>Pseudomonadati</taxon>
        <taxon>Pseudomonadota</taxon>
        <taxon>Alphaproteobacteria</taxon>
        <taxon>Hyphomicrobiales</taxon>
        <taxon>Enhydrobacter</taxon>
    </lineage>
</organism>
<dbReference type="PROSITE" id="PS00688">
    <property type="entry name" value="SIGMA54_INTERACT_3"/>
    <property type="match status" value="1"/>
</dbReference>
<keyword evidence="2" id="KW-0067">ATP-binding</keyword>
<dbReference type="InterPro" id="IPR025662">
    <property type="entry name" value="Sigma_54_int_dom_ATP-bd_1"/>
</dbReference>
<dbReference type="Gene3D" id="1.10.10.60">
    <property type="entry name" value="Homeodomain-like"/>
    <property type="match status" value="1"/>
</dbReference>
<reference evidence="10" key="1">
    <citation type="submission" date="2017-02" db="EMBL/GenBank/DDBJ databases">
        <authorList>
            <person name="Varghese N."/>
            <person name="Submissions S."/>
        </authorList>
    </citation>
    <scope>NUCLEOTIDE SEQUENCE [LARGE SCALE GENOMIC DNA]</scope>
    <source>
        <strain evidence="10">ATCC 27094</strain>
    </source>
</reference>
<keyword evidence="7" id="KW-0804">Transcription</keyword>
<keyword evidence="10" id="KW-1185">Reference proteome</keyword>
<keyword evidence="3" id="KW-0902">Two-component regulatory system</keyword>
<dbReference type="PANTHER" id="PTHR32071">
    <property type="entry name" value="TRANSCRIPTIONAL REGULATORY PROTEIN"/>
    <property type="match status" value="1"/>
</dbReference>
<gene>
    <name evidence="9" type="ORF">SAMN02745126_00183</name>
</gene>
<dbReference type="Pfam" id="PF02954">
    <property type="entry name" value="HTH_8"/>
    <property type="match status" value="1"/>
</dbReference>
<evidence type="ECO:0000256" key="6">
    <source>
        <dbReference type="ARBA" id="ARBA00023159"/>
    </source>
</evidence>
<dbReference type="SUPFAM" id="SSF46689">
    <property type="entry name" value="Homeodomain-like"/>
    <property type="match status" value="1"/>
</dbReference>
<dbReference type="FunFam" id="3.40.50.300:FF:000006">
    <property type="entry name" value="DNA-binding transcriptional regulator NtrC"/>
    <property type="match status" value="1"/>
</dbReference>
<evidence type="ECO:0000313" key="9">
    <source>
        <dbReference type="EMBL" id="SJZ31406.1"/>
    </source>
</evidence>
<keyword evidence="6" id="KW-0010">Activator</keyword>
<dbReference type="GO" id="GO:0000160">
    <property type="term" value="P:phosphorelay signal transduction system"/>
    <property type="evidence" value="ECO:0007669"/>
    <property type="project" value="UniProtKB-KW"/>
</dbReference>
<dbReference type="PROSITE" id="PS50045">
    <property type="entry name" value="SIGMA54_INTERACT_4"/>
    <property type="match status" value="1"/>
</dbReference>
<dbReference type="PROSITE" id="PS00675">
    <property type="entry name" value="SIGMA54_INTERACT_1"/>
    <property type="match status" value="1"/>
</dbReference>
<evidence type="ECO:0000313" key="10">
    <source>
        <dbReference type="Proteomes" id="UP000190092"/>
    </source>
</evidence>
<protein>
    <submittedName>
        <fullName evidence="9">Transcriptional regulator of acetoin/glycerol metabolism</fullName>
    </submittedName>
</protein>
<evidence type="ECO:0000259" key="8">
    <source>
        <dbReference type="PROSITE" id="PS50045"/>
    </source>
</evidence>
<evidence type="ECO:0000256" key="1">
    <source>
        <dbReference type="ARBA" id="ARBA00022741"/>
    </source>
</evidence>
<dbReference type="CDD" id="cd00009">
    <property type="entry name" value="AAA"/>
    <property type="match status" value="1"/>
</dbReference>
<dbReference type="Pfam" id="PF01590">
    <property type="entry name" value="GAF"/>
    <property type="match status" value="1"/>
</dbReference>
<dbReference type="InterPro" id="IPR025944">
    <property type="entry name" value="Sigma_54_int_dom_CS"/>
</dbReference>
<dbReference type="InterPro" id="IPR027417">
    <property type="entry name" value="P-loop_NTPase"/>
</dbReference>
<dbReference type="STRING" id="225324.SAMN02745126_00183"/>
<dbReference type="OrthoDB" id="9770562at2"/>
<dbReference type="GO" id="GO:0005524">
    <property type="term" value="F:ATP binding"/>
    <property type="evidence" value="ECO:0007669"/>
    <property type="project" value="UniProtKB-KW"/>
</dbReference>
<dbReference type="Gene3D" id="1.10.8.60">
    <property type="match status" value="1"/>
</dbReference>
<accession>A0A1T4JMI5</accession>
<sequence length="645" mass="69837">MKDIPLAQLCSKDYIRTVGRVWERFVTDRPVDDAVVRDVVIESWRRCRQSGVDPATRSAPLRVNGADVDRFQLRHAQFYAAVRACVPPIVPYLKGSRIILITSAPDGTLLSVDGDPHLTDRLAADHIVPGAAWHECSSGTNAVGTALALGRPLHIHAEEHFCEVAKPWSCTAAVVRDPFDRRIVGVVDITGPPDTVNAQTWPFVMSLVGQLQGHLQKQALAKRARLIELFEAAIGGRETAAVLLDAQGRVIARTAQAPSALREHGLSRTQAMGELVAAPHGSVEPKWLASLAPGIRAEWLSPLKEDGQCVGAILHLPTTSRRQRSTSHRLKTLPPLAPAFQRLLQTSPSLESLLRQAERFAAASTPLLLQGETGTGKDMLARAVHAAGPFHAGPFVPVNCAALPRDILASELFGHAEGAFTGARRGGARGRFEQANGGVLFLDEIGDMPADLQPYLLRVLEEGAVWRLGEAAPRKIAMRVIAATNRPLAKDVAAGRFRADLYHRLNVAGLTVPPLRERPGDIPPLVGHLLRDIAGAAPPVQIAPEVMDVFLHYGWPGNVRELRNCLERMVPLATDPILGLELLPTAILEDESPCGLPLASTIRGAERQMVLAAIRREGGNLSRAARSLGIARTTLYRHIRRCGTD</sequence>
<dbReference type="InterPro" id="IPR003593">
    <property type="entry name" value="AAA+_ATPase"/>
</dbReference>
<dbReference type="Gene3D" id="3.30.450.40">
    <property type="match status" value="1"/>
</dbReference>
<evidence type="ECO:0000256" key="2">
    <source>
        <dbReference type="ARBA" id="ARBA00022840"/>
    </source>
</evidence>
<dbReference type="EMBL" id="FUWJ01000001">
    <property type="protein sequence ID" value="SJZ31406.1"/>
    <property type="molecule type" value="Genomic_DNA"/>
</dbReference>
<evidence type="ECO:0000256" key="7">
    <source>
        <dbReference type="ARBA" id="ARBA00023163"/>
    </source>
</evidence>
<dbReference type="PRINTS" id="PR01590">
    <property type="entry name" value="HTHFIS"/>
</dbReference>
<dbReference type="SMART" id="SM00382">
    <property type="entry name" value="AAA"/>
    <property type="match status" value="1"/>
</dbReference>
<dbReference type="PANTHER" id="PTHR32071:SF81">
    <property type="entry name" value="PROPIONATE CATABOLISM OPERON REGULATORY PROTEIN"/>
    <property type="match status" value="1"/>
</dbReference>